<evidence type="ECO:0000313" key="3">
    <source>
        <dbReference type="EMBL" id="PAV19462.1"/>
    </source>
</evidence>
<dbReference type="Pfam" id="PF20151">
    <property type="entry name" value="DUF6533"/>
    <property type="match status" value="1"/>
</dbReference>
<comment type="caution">
    <text evidence="3">The sequence shown here is derived from an EMBL/GenBank/DDBJ whole genome shotgun (WGS) entry which is preliminary data.</text>
</comment>
<dbReference type="Proteomes" id="UP000217199">
    <property type="component" value="Unassembled WGS sequence"/>
</dbReference>
<dbReference type="OrthoDB" id="3350812at2759"/>
<keyword evidence="1" id="KW-1133">Transmembrane helix</keyword>
<keyword evidence="1" id="KW-0812">Transmembrane</keyword>
<keyword evidence="4" id="KW-1185">Reference proteome</keyword>
<dbReference type="InParanoid" id="A0A286UIP4"/>
<organism evidence="3 4">
    <name type="scientific">Pyrrhoderma noxium</name>
    <dbReference type="NCBI Taxonomy" id="2282107"/>
    <lineage>
        <taxon>Eukaryota</taxon>
        <taxon>Fungi</taxon>
        <taxon>Dikarya</taxon>
        <taxon>Basidiomycota</taxon>
        <taxon>Agaricomycotina</taxon>
        <taxon>Agaricomycetes</taxon>
        <taxon>Hymenochaetales</taxon>
        <taxon>Hymenochaetaceae</taxon>
        <taxon>Pyrrhoderma</taxon>
    </lineage>
</organism>
<accession>A0A286UIP4</accession>
<gene>
    <name evidence="3" type="ORF">PNOK_0439600</name>
</gene>
<feature type="transmembrane region" description="Helical" evidence="1">
    <location>
        <begin position="103"/>
        <end position="123"/>
    </location>
</feature>
<reference evidence="3 4" key="1">
    <citation type="journal article" date="2017" name="Mol. Ecol.">
        <title>Comparative and population genomic landscape of Phellinus noxius: A hypervariable fungus causing root rot in trees.</title>
        <authorList>
            <person name="Chung C.L."/>
            <person name="Lee T.J."/>
            <person name="Akiba M."/>
            <person name="Lee H.H."/>
            <person name="Kuo T.H."/>
            <person name="Liu D."/>
            <person name="Ke H.M."/>
            <person name="Yokoi T."/>
            <person name="Roa M.B."/>
            <person name="Lu M.J."/>
            <person name="Chang Y.Y."/>
            <person name="Ann P.J."/>
            <person name="Tsai J.N."/>
            <person name="Chen C.Y."/>
            <person name="Tzean S.S."/>
            <person name="Ota Y."/>
            <person name="Hattori T."/>
            <person name="Sahashi N."/>
            <person name="Liou R.F."/>
            <person name="Kikuchi T."/>
            <person name="Tsai I.J."/>
        </authorList>
    </citation>
    <scope>NUCLEOTIDE SEQUENCE [LARGE SCALE GENOMIC DNA]</scope>
    <source>
        <strain evidence="3 4">FFPRI411160</strain>
    </source>
</reference>
<proteinExistence type="predicted"/>
<evidence type="ECO:0000313" key="4">
    <source>
        <dbReference type="Proteomes" id="UP000217199"/>
    </source>
</evidence>
<sequence length="263" mass="30230">MGEKKRFLVVTKEQMVPDFSYPIYTLACLVSWSPMQRQLASLVVFLYDYCLTFGTEYKLIWPTNISVTKLLFIVVRYVPFADLTIVLWHQWKPRMSINECDLAYRSTAFLFITGIITAEVVLAMRTWAVWAQDKFVGYFLIVWVLLTTIPNFTLLGLLAKGLSFIPLDVPWTGCFISSGNPLLLSLCWVLLMIMEAGTLTLMFIKGYQNFRMQGRTPLFNAVYRDGSLFYVYLFAFSVINVSVIFTVPNGLFLLSRKVAKVYV</sequence>
<keyword evidence="1" id="KW-0472">Membrane</keyword>
<feature type="transmembrane region" description="Helical" evidence="1">
    <location>
        <begin position="182"/>
        <end position="207"/>
    </location>
</feature>
<feature type="transmembrane region" description="Helical" evidence="1">
    <location>
        <begin position="70"/>
        <end position="91"/>
    </location>
</feature>
<dbReference type="AlphaFoldDB" id="A0A286UIP4"/>
<feature type="transmembrane region" description="Helical" evidence="1">
    <location>
        <begin position="228"/>
        <end position="247"/>
    </location>
</feature>
<evidence type="ECO:0000256" key="1">
    <source>
        <dbReference type="SAM" id="Phobius"/>
    </source>
</evidence>
<evidence type="ECO:0000259" key="2">
    <source>
        <dbReference type="Pfam" id="PF20151"/>
    </source>
</evidence>
<dbReference type="EMBL" id="NBII01000004">
    <property type="protein sequence ID" value="PAV19462.1"/>
    <property type="molecule type" value="Genomic_DNA"/>
</dbReference>
<protein>
    <recommendedName>
        <fullName evidence="2">DUF6533 domain-containing protein</fullName>
    </recommendedName>
</protein>
<feature type="transmembrane region" description="Helical" evidence="1">
    <location>
        <begin position="135"/>
        <end position="162"/>
    </location>
</feature>
<dbReference type="InterPro" id="IPR045340">
    <property type="entry name" value="DUF6533"/>
</dbReference>
<name>A0A286UIP4_9AGAM</name>
<feature type="domain" description="DUF6533" evidence="2">
    <location>
        <begin position="38"/>
        <end position="80"/>
    </location>
</feature>